<sequence>MTSDNAPAARAELAALLTESAQSISAILDAEYPTPVSRPRAPGGRCPCTSPPSTCAPAQPAELGIAEPSAVTGSTSTASHRP</sequence>
<evidence type="ECO:0000313" key="3">
    <source>
        <dbReference type="Proteomes" id="UP001500037"/>
    </source>
</evidence>
<gene>
    <name evidence="2" type="ORF">GCM10009665_80050</name>
</gene>
<keyword evidence="3" id="KW-1185">Reference proteome</keyword>
<proteinExistence type="predicted"/>
<accession>A0ABP4DYW2</accession>
<evidence type="ECO:0000256" key="1">
    <source>
        <dbReference type="SAM" id="MobiDB-lite"/>
    </source>
</evidence>
<name>A0ABP4DYW2_9ACTN</name>
<dbReference type="RefSeq" id="WP_344447503.1">
    <property type="nucleotide sequence ID" value="NZ_BAAALF010000763.1"/>
</dbReference>
<evidence type="ECO:0000313" key="2">
    <source>
        <dbReference type="EMBL" id="GAA1078463.1"/>
    </source>
</evidence>
<feature type="region of interest" description="Disordered" evidence="1">
    <location>
        <begin position="33"/>
        <end position="82"/>
    </location>
</feature>
<reference evidence="3" key="1">
    <citation type="journal article" date="2019" name="Int. J. Syst. Evol. Microbiol.">
        <title>The Global Catalogue of Microorganisms (GCM) 10K type strain sequencing project: providing services to taxonomists for standard genome sequencing and annotation.</title>
        <authorList>
            <consortium name="The Broad Institute Genomics Platform"/>
            <consortium name="The Broad Institute Genome Sequencing Center for Infectious Disease"/>
            <person name="Wu L."/>
            <person name="Ma J."/>
        </authorList>
    </citation>
    <scope>NUCLEOTIDE SEQUENCE [LARGE SCALE GENOMIC DNA]</scope>
    <source>
        <strain evidence="3">JCM 13004</strain>
    </source>
</reference>
<protein>
    <submittedName>
        <fullName evidence="2">Uncharacterized protein</fullName>
    </submittedName>
</protein>
<dbReference type="Proteomes" id="UP001500037">
    <property type="component" value="Unassembled WGS sequence"/>
</dbReference>
<organism evidence="2 3">
    <name type="scientific">Kitasatospora nipponensis</name>
    <dbReference type="NCBI Taxonomy" id="258049"/>
    <lineage>
        <taxon>Bacteria</taxon>
        <taxon>Bacillati</taxon>
        <taxon>Actinomycetota</taxon>
        <taxon>Actinomycetes</taxon>
        <taxon>Kitasatosporales</taxon>
        <taxon>Streptomycetaceae</taxon>
        <taxon>Kitasatospora</taxon>
    </lineage>
</organism>
<comment type="caution">
    <text evidence="2">The sequence shown here is derived from an EMBL/GenBank/DDBJ whole genome shotgun (WGS) entry which is preliminary data.</text>
</comment>
<feature type="compositionally biased region" description="Polar residues" evidence="1">
    <location>
        <begin position="71"/>
        <end position="82"/>
    </location>
</feature>
<feature type="compositionally biased region" description="Low complexity" evidence="1">
    <location>
        <begin position="46"/>
        <end position="58"/>
    </location>
</feature>
<dbReference type="EMBL" id="BAAALF010000763">
    <property type="protein sequence ID" value="GAA1078463.1"/>
    <property type="molecule type" value="Genomic_DNA"/>
</dbReference>